<gene>
    <name evidence="1" type="ORF">KCG48_12660</name>
</gene>
<name>A0A941HSE7_9CLOT</name>
<protein>
    <submittedName>
        <fullName evidence="1">DUF2703 domain-containing protein</fullName>
    </submittedName>
</protein>
<dbReference type="InterPro" id="IPR021219">
    <property type="entry name" value="DUF2703"/>
</dbReference>
<dbReference type="AlphaFoldDB" id="A0A941HSE7"/>
<comment type="caution">
    <text evidence="1">The sequence shown here is derived from an EMBL/GenBank/DDBJ whole genome shotgun (WGS) entry which is preliminary data.</text>
</comment>
<accession>A0A941HSE7</accession>
<dbReference type="Pfam" id="PF10865">
    <property type="entry name" value="DUF2703"/>
    <property type="match status" value="1"/>
</dbReference>
<dbReference type="EMBL" id="JAGSCS010000022">
    <property type="protein sequence ID" value="MBR0577167.1"/>
    <property type="molecule type" value="Genomic_DNA"/>
</dbReference>
<reference evidence="1" key="1">
    <citation type="submission" date="2021-04" db="EMBL/GenBank/DDBJ databases">
        <title>Proteiniclasticum sedimins sp. nov., an obligate anaerobic bacterium isolated from anaerobic sludge.</title>
        <authorList>
            <person name="Liu J."/>
        </authorList>
    </citation>
    <scope>NUCLEOTIDE SEQUENCE</scope>
    <source>
        <strain evidence="1">BAD-10</strain>
    </source>
</reference>
<evidence type="ECO:0000313" key="2">
    <source>
        <dbReference type="Proteomes" id="UP000675379"/>
    </source>
</evidence>
<keyword evidence="2" id="KW-1185">Reference proteome</keyword>
<evidence type="ECO:0000313" key="1">
    <source>
        <dbReference type="EMBL" id="MBR0577167.1"/>
    </source>
</evidence>
<organism evidence="1 2">
    <name type="scientific">Proteiniclasticum sediminis</name>
    <dbReference type="NCBI Taxonomy" id="2804028"/>
    <lineage>
        <taxon>Bacteria</taxon>
        <taxon>Bacillati</taxon>
        <taxon>Bacillota</taxon>
        <taxon>Clostridia</taxon>
        <taxon>Eubacteriales</taxon>
        <taxon>Clostridiaceae</taxon>
        <taxon>Proteiniclasticum</taxon>
    </lineage>
</organism>
<proteinExistence type="predicted"/>
<sequence>MSESPKGCTCNGDCCPTEPMNREIQIDFLYLDLKTCTRCQGTETNLDQAIREAAPVLRSAGYTIHVRSICISTPELAKEHRFLSSPTLRLNGHEIDLMVTETPCKDCGDLCGETVDCRTWNYQGIEHALPPKEMIINALLKEIYGMQDQERTISNNYALPENLKIFFEGLNGSSS</sequence>
<dbReference type="Proteomes" id="UP000675379">
    <property type="component" value="Unassembled WGS sequence"/>
</dbReference>